<gene>
    <name evidence="5" type="ORF">ACFOW7_09085</name>
</gene>
<dbReference type="InterPro" id="IPR008278">
    <property type="entry name" value="4-PPantetheinyl_Trfase_dom"/>
</dbReference>
<evidence type="ECO:0000313" key="6">
    <source>
        <dbReference type="Proteomes" id="UP001595791"/>
    </source>
</evidence>
<dbReference type="Pfam" id="PF22624">
    <property type="entry name" value="AASDHPPT_N"/>
    <property type="match status" value="1"/>
</dbReference>
<dbReference type="InterPro" id="IPR050559">
    <property type="entry name" value="P-Pant_transferase_sf"/>
</dbReference>
<name>A0ABV8MQZ7_9NEIS</name>
<dbReference type="SUPFAM" id="SSF56214">
    <property type="entry name" value="4'-phosphopantetheinyl transferase"/>
    <property type="match status" value="2"/>
</dbReference>
<comment type="caution">
    <text evidence="5">The sequence shown here is derived from an EMBL/GenBank/DDBJ whole genome shotgun (WGS) entry which is preliminary data.</text>
</comment>
<dbReference type="EMBL" id="JBHSBU010000001">
    <property type="protein sequence ID" value="MFC4159506.1"/>
    <property type="molecule type" value="Genomic_DNA"/>
</dbReference>
<keyword evidence="6" id="KW-1185">Reference proteome</keyword>
<proteinExistence type="inferred from homology"/>
<feature type="domain" description="4'-phosphopantetheinyl transferase N-terminal" evidence="4">
    <location>
        <begin position="27"/>
        <end position="106"/>
    </location>
</feature>
<reference evidence="6" key="1">
    <citation type="journal article" date="2019" name="Int. J. Syst. Evol. Microbiol.">
        <title>The Global Catalogue of Microorganisms (GCM) 10K type strain sequencing project: providing services to taxonomists for standard genome sequencing and annotation.</title>
        <authorList>
            <consortium name="The Broad Institute Genomics Platform"/>
            <consortium name="The Broad Institute Genome Sequencing Center for Infectious Disease"/>
            <person name="Wu L."/>
            <person name="Ma J."/>
        </authorList>
    </citation>
    <scope>NUCLEOTIDE SEQUENCE [LARGE SCALE GENOMIC DNA]</scope>
    <source>
        <strain evidence="6">LMG 29894</strain>
    </source>
</reference>
<protein>
    <submittedName>
        <fullName evidence="5">4'-phosphopantetheinyl transferase family protein</fullName>
    </submittedName>
</protein>
<dbReference type="PANTHER" id="PTHR12215">
    <property type="entry name" value="PHOSPHOPANTETHEINE TRANSFERASE"/>
    <property type="match status" value="1"/>
</dbReference>
<dbReference type="RefSeq" id="WP_378163334.1">
    <property type="nucleotide sequence ID" value="NZ_JBHSBU010000001.1"/>
</dbReference>
<organism evidence="5 6">
    <name type="scientific">Chitinimonas lacunae</name>
    <dbReference type="NCBI Taxonomy" id="1963018"/>
    <lineage>
        <taxon>Bacteria</taxon>
        <taxon>Pseudomonadati</taxon>
        <taxon>Pseudomonadota</taxon>
        <taxon>Betaproteobacteria</taxon>
        <taxon>Neisseriales</taxon>
        <taxon>Chitinibacteraceae</taxon>
        <taxon>Chitinimonas</taxon>
    </lineage>
</organism>
<feature type="domain" description="4'-phosphopantetheinyl transferase" evidence="3">
    <location>
        <begin position="111"/>
        <end position="201"/>
    </location>
</feature>
<dbReference type="GO" id="GO:0016740">
    <property type="term" value="F:transferase activity"/>
    <property type="evidence" value="ECO:0007669"/>
    <property type="project" value="UniProtKB-KW"/>
</dbReference>
<dbReference type="Gene3D" id="3.90.470.20">
    <property type="entry name" value="4'-phosphopantetheinyl transferase domain"/>
    <property type="match status" value="2"/>
</dbReference>
<accession>A0ABV8MQZ7</accession>
<sequence>MSSPLLPVPCVDWWCFAFTEVKGDPAQLDEAEQERYRAFYFERDRSAYLAAHLGLRRILAWRLGCLPTEVRMVRQERGKPRLQLPFHPDPPDFNLSHCSSHAAVAVASGARVGIDIETVRLLDDIDGMLEMVAAEAELAQFHALPAELRLAAFWRAWTVKEAVLKALGVGFGQDPRTVAVDLDPRRPLRLLEESSWRLWSLEVGPGLVATLAADTDCQPCWRPLPVAPGPAYGI</sequence>
<evidence type="ECO:0000313" key="5">
    <source>
        <dbReference type="EMBL" id="MFC4159506.1"/>
    </source>
</evidence>
<dbReference type="InterPro" id="IPR037143">
    <property type="entry name" value="4-PPantetheinyl_Trfase_dom_sf"/>
</dbReference>
<dbReference type="PANTHER" id="PTHR12215:SF10">
    <property type="entry name" value="L-AMINOADIPATE-SEMIALDEHYDE DEHYDROGENASE-PHOSPHOPANTETHEINYL TRANSFERASE"/>
    <property type="match status" value="1"/>
</dbReference>
<dbReference type="Pfam" id="PF01648">
    <property type="entry name" value="ACPS"/>
    <property type="match status" value="1"/>
</dbReference>
<evidence type="ECO:0000259" key="4">
    <source>
        <dbReference type="Pfam" id="PF22624"/>
    </source>
</evidence>
<evidence type="ECO:0000256" key="1">
    <source>
        <dbReference type="ARBA" id="ARBA00010990"/>
    </source>
</evidence>
<keyword evidence="2 5" id="KW-0808">Transferase</keyword>
<dbReference type="Proteomes" id="UP001595791">
    <property type="component" value="Unassembled WGS sequence"/>
</dbReference>
<comment type="similarity">
    <text evidence="1">Belongs to the P-Pant transferase superfamily. Gsp/Sfp/HetI/AcpT family.</text>
</comment>
<evidence type="ECO:0000256" key="2">
    <source>
        <dbReference type="ARBA" id="ARBA00022679"/>
    </source>
</evidence>
<dbReference type="InterPro" id="IPR055066">
    <property type="entry name" value="AASDHPPT_N"/>
</dbReference>
<evidence type="ECO:0000259" key="3">
    <source>
        <dbReference type="Pfam" id="PF01648"/>
    </source>
</evidence>